<dbReference type="NCBIfam" id="TIGR02492">
    <property type="entry name" value="flgK_ends"/>
    <property type="match status" value="1"/>
</dbReference>
<dbReference type="PANTHER" id="PTHR30033:SF1">
    <property type="entry name" value="FLAGELLAR HOOK-ASSOCIATED PROTEIN 1"/>
    <property type="match status" value="1"/>
</dbReference>
<sequence>MRATFFGLELGKRAILAQRAAMDVTSHNIANANTEGYARQRAVLSATDPWCIPSFNAPVTGQQLGTGVEVTKIEHLRDMFIDEKIVREYSSLKEFQAANDLLKEVEAIFNEPNEATVRDMLDKFWAAWEDLSVSPSRAELRTNLVENAQNLAAFFRDVDLRLRRLQGVPDHAYQGSIENQLADAVTQANNLISQIAAVNVEIETAELGQGRANDLRDRRQSLIEELSKLIKVDTDWDSKGHLRLRAGHELLVDHSFAFHLNIVQKEAGLPNTISVEGAYPEMSNKPEVASAVISHTAMQRNLTLGVEQTAQAHQTESFLSFFPVTGPLSDFGVTSGTFVINGRQFYLDAEHTTMAGLAAMLNTANLNVQAQVNEGGKLVLTSTQTGTAHAMTYANGTSNLFTVLNLQTKVAARDAIFTVGGTRYVSAANVVRDAIPGVILELRSPGVAQLDLRPIVLGGKIKGLLQVRDGDLNSLRDKLDEMAWRLVAEVNAVHRQGFGLDGQTGRNFFQPLTSDDVNRPFKDAARNFALMDHIVADVNTIAAAGGTLESPTDRLPSYNGDGDGANAIRIAQIKHQPWFNGGKANFNEFYNAIITEAATKSQTYERQYTYRNDLMVQLDAKRQELSGVSLDEELANLLKFQHAYNAAAKAISTVDAMLDKIINGMI</sequence>
<gene>
    <name evidence="10" type="ORF">OZSIB_3967</name>
</gene>
<keyword evidence="5" id="KW-0964">Secreted</keyword>
<evidence type="ECO:0000259" key="9">
    <source>
        <dbReference type="Pfam" id="PF22638"/>
    </source>
</evidence>
<comment type="caution">
    <text evidence="10">The sequence shown here is derived from an EMBL/GenBank/DDBJ whole genome shotgun (WGS) entry which is preliminary data.</text>
</comment>
<dbReference type="Proteomes" id="UP000252355">
    <property type="component" value="Unassembled WGS sequence"/>
</dbReference>
<keyword evidence="6" id="KW-0975">Bacterial flagellum</keyword>
<name>A0A367ZNY4_9BACT</name>
<dbReference type="PANTHER" id="PTHR30033">
    <property type="entry name" value="FLAGELLAR HOOK-ASSOCIATED PROTEIN 1"/>
    <property type="match status" value="1"/>
</dbReference>
<evidence type="ECO:0000259" key="7">
    <source>
        <dbReference type="Pfam" id="PF00460"/>
    </source>
</evidence>
<feature type="domain" description="Flagellar basal-body/hook protein C-terminal" evidence="8">
    <location>
        <begin position="624"/>
        <end position="663"/>
    </location>
</feature>
<dbReference type="EMBL" id="QOQW01000010">
    <property type="protein sequence ID" value="RCK79813.1"/>
    <property type="molecule type" value="Genomic_DNA"/>
</dbReference>
<keyword evidence="10" id="KW-0966">Cell projection</keyword>
<dbReference type="GO" id="GO:0044780">
    <property type="term" value="P:bacterial-type flagellum assembly"/>
    <property type="evidence" value="ECO:0007669"/>
    <property type="project" value="InterPro"/>
</dbReference>
<evidence type="ECO:0000256" key="4">
    <source>
        <dbReference type="ARBA" id="ARBA00016244"/>
    </source>
</evidence>
<dbReference type="GO" id="GO:0005576">
    <property type="term" value="C:extracellular region"/>
    <property type="evidence" value="ECO:0007669"/>
    <property type="project" value="UniProtKB-SubCell"/>
</dbReference>
<comment type="similarity">
    <text evidence="3">Belongs to the flagella basal body rod proteins family.</text>
</comment>
<evidence type="ECO:0000259" key="8">
    <source>
        <dbReference type="Pfam" id="PF06429"/>
    </source>
</evidence>
<dbReference type="AlphaFoldDB" id="A0A367ZNY4"/>
<dbReference type="Pfam" id="PF22638">
    <property type="entry name" value="FlgK_D1"/>
    <property type="match status" value="2"/>
</dbReference>
<proteinExistence type="inferred from homology"/>
<keyword evidence="10" id="KW-0969">Cilium</keyword>
<dbReference type="Pfam" id="PF06429">
    <property type="entry name" value="Flg_bbr_C"/>
    <property type="match status" value="1"/>
</dbReference>
<dbReference type="GO" id="GO:0009424">
    <property type="term" value="C:bacterial-type flagellum hook"/>
    <property type="evidence" value="ECO:0007669"/>
    <property type="project" value="InterPro"/>
</dbReference>
<dbReference type="GO" id="GO:0005198">
    <property type="term" value="F:structural molecule activity"/>
    <property type="evidence" value="ECO:0007669"/>
    <property type="project" value="InterPro"/>
</dbReference>
<dbReference type="InterPro" id="IPR002371">
    <property type="entry name" value="FlgK"/>
</dbReference>
<feature type="domain" description="Flagellar basal body rod protein N-terminal" evidence="7">
    <location>
        <begin position="13"/>
        <end position="37"/>
    </location>
</feature>
<reference evidence="10 11" key="1">
    <citation type="submission" date="2018-05" db="EMBL/GenBank/DDBJ databases">
        <title>A metagenomic window into the 2 km-deep terrestrial subsurface aquifer revealed taxonomically and functionally diverse microbial community comprising novel uncultured bacterial lineages.</title>
        <authorList>
            <person name="Kadnikov V.V."/>
            <person name="Mardanov A.V."/>
            <person name="Beletsky A.V."/>
            <person name="Banks D."/>
            <person name="Pimenov N.V."/>
            <person name="Frank Y.A."/>
            <person name="Karnachuk O.V."/>
            <person name="Ravin N.V."/>
        </authorList>
    </citation>
    <scope>NUCLEOTIDE SEQUENCE [LARGE SCALE GENOMIC DNA]</scope>
    <source>
        <strain evidence="10">BY5</strain>
    </source>
</reference>
<evidence type="ECO:0000256" key="6">
    <source>
        <dbReference type="ARBA" id="ARBA00023143"/>
    </source>
</evidence>
<evidence type="ECO:0000256" key="3">
    <source>
        <dbReference type="ARBA" id="ARBA00009677"/>
    </source>
</evidence>
<dbReference type="Pfam" id="PF00460">
    <property type="entry name" value="Flg_bb_rod"/>
    <property type="match status" value="1"/>
</dbReference>
<evidence type="ECO:0000313" key="11">
    <source>
        <dbReference type="Proteomes" id="UP000252355"/>
    </source>
</evidence>
<comment type="subcellular location">
    <subcellularLocation>
        <location evidence="1">Bacterial flagellum</location>
    </subcellularLocation>
    <subcellularLocation>
        <location evidence="2">Secreted</location>
    </subcellularLocation>
</comment>
<dbReference type="InterPro" id="IPR053927">
    <property type="entry name" value="FlgK_helical"/>
</dbReference>
<keyword evidence="10" id="KW-0282">Flagellum</keyword>
<evidence type="ECO:0000313" key="10">
    <source>
        <dbReference type="EMBL" id="RCK79813.1"/>
    </source>
</evidence>
<evidence type="ECO:0000256" key="5">
    <source>
        <dbReference type="ARBA" id="ARBA00022525"/>
    </source>
</evidence>
<evidence type="ECO:0000256" key="1">
    <source>
        <dbReference type="ARBA" id="ARBA00004365"/>
    </source>
</evidence>
<feature type="domain" description="Flagellar hook-associated protein FlgK helical" evidence="9">
    <location>
        <begin position="102"/>
        <end position="276"/>
    </location>
</feature>
<organism evidence="10 11">
    <name type="scientific">Candidatus Ozemobacter sibiricus</name>
    <dbReference type="NCBI Taxonomy" id="2268124"/>
    <lineage>
        <taxon>Bacteria</taxon>
        <taxon>Candidatus Ozemobacteria</taxon>
        <taxon>Candidatus Ozemobacterales</taxon>
        <taxon>Candidatus Ozemobacteraceae</taxon>
        <taxon>Candidatus Ozemobacter</taxon>
    </lineage>
</organism>
<evidence type="ECO:0000256" key="2">
    <source>
        <dbReference type="ARBA" id="ARBA00004613"/>
    </source>
</evidence>
<dbReference type="SUPFAM" id="SSF64518">
    <property type="entry name" value="Phase 1 flagellin"/>
    <property type="match status" value="1"/>
</dbReference>
<dbReference type="InterPro" id="IPR001444">
    <property type="entry name" value="Flag_bb_rod_N"/>
</dbReference>
<accession>A0A367ZNY4</accession>
<feature type="domain" description="Flagellar hook-associated protein FlgK helical" evidence="9">
    <location>
        <begin position="456"/>
        <end position="509"/>
    </location>
</feature>
<protein>
    <recommendedName>
        <fullName evidence="4">Flagellar hook-associated protein 1</fullName>
    </recommendedName>
</protein>
<dbReference type="InterPro" id="IPR010930">
    <property type="entry name" value="Flg_bb/hook_C_dom"/>
</dbReference>